<name>A0AAV7KJ84_9METZ</name>
<keyword evidence="4" id="KW-1185">Reference proteome</keyword>
<dbReference type="AlphaFoldDB" id="A0AAV7KJ84"/>
<dbReference type="Proteomes" id="UP001165289">
    <property type="component" value="Unassembled WGS sequence"/>
</dbReference>
<evidence type="ECO:0000256" key="1">
    <source>
        <dbReference type="ARBA" id="ARBA00022737"/>
    </source>
</evidence>
<sequence>MATAIAIETETVKTGIDYTSKIQPLVSASKRGRGSDKPIYPNCVTVDKMTGNLYIADYLNDFVKVFDSTARIGKQGKGELEFNYPYGIAVNESNDDIYICDYFNNRVQILSKDFQFKSLFGSFTHPGDVKLSNEYIYVLDESNPCIHIFNHNFILQKNVISRGQGNPYSFFIDNFNNILIADNSSNSICIFNPEFQ</sequence>
<gene>
    <name evidence="3" type="ORF">LOD99_10047</name>
</gene>
<evidence type="ECO:0000313" key="4">
    <source>
        <dbReference type="Proteomes" id="UP001165289"/>
    </source>
</evidence>
<accession>A0AAV7KJ84</accession>
<dbReference type="SUPFAM" id="SSF63825">
    <property type="entry name" value="YWTD domain"/>
    <property type="match status" value="1"/>
</dbReference>
<feature type="repeat" description="NHL" evidence="2">
    <location>
        <begin position="71"/>
        <end position="113"/>
    </location>
</feature>
<evidence type="ECO:0000313" key="3">
    <source>
        <dbReference type="EMBL" id="KAI6661323.1"/>
    </source>
</evidence>
<dbReference type="PROSITE" id="PS51125">
    <property type="entry name" value="NHL"/>
    <property type="match status" value="1"/>
</dbReference>
<comment type="caution">
    <text evidence="3">The sequence shown here is derived from an EMBL/GenBank/DDBJ whole genome shotgun (WGS) entry which is preliminary data.</text>
</comment>
<organism evidence="3 4">
    <name type="scientific">Oopsacas minuta</name>
    <dbReference type="NCBI Taxonomy" id="111878"/>
    <lineage>
        <taxon>Eukaryota</taxon>
        <taxon>Metazoa</taxon>
        <taxon>Porifera</taxon>
        <taxon>Hexactinellida</taxon>
        <taxon>Hexasterophora</taxon>
        <taxon>Lyssacinosida</taxon>
        <taxon>Leucopsacidae</taxon>
        <taxon>Oopsacas</taxon>
    </lineage>
</organism>
<dbReference type="Gene3D" id="2.120.10.30">
    <property type="entry name" value="TolB, C-terminal domain"/>
    <property type="match status" value="1"/>
</dbReference>
<keyword evidence="1" id="KW-0677">Repeat</keyword>
<dbReference type="CDD" id="cd05819">
    <property type="entry name" value="NHL"/>
    <property type="match status" value="1"/>
</dbReference>
<dbReference type="GO" id="GO:0000209">
    <property type="term" value="P:protein polyubiquitination"/>
    <property type="evidence" value="ECO:0007669"/>
    <property type="project" value="TreeGrafter"/>
</dbReference>
<dbReference type="GO" id="GO:0008270">
    <property type="term" value="F:zinc ion binding"/>
    <property type="evidence" value="ECO:0007669"/>
    <property type="project" value="UniProtKB-KW"/>
</dbReference>
<dbReference type="EMBL" id="JAKMXF010000015">
    <property type="protein sequence ID" value="KAI6661323.1"/>
    <property type="molecule type" value="Genomic_DNA"/>
</dbReference>
<dbReference type="InterPro" id="IPR050952">
    <property type="entry name" value="TRIM-NHL_E3_ligases"/>
</dbReference>
<dbReference type="PANTHER" id="PTHR24104:SF25">
    <property type="entry name" value="PROTEIN LIN-41"/>
    <property type="match status" value="1"/>
</dbReference>
<dbReference type="InterPro" id="IPR001258">
    <property type="entry name" value="NHL_repeat"/>
</dbReference>
<protein>
    <submittedName>
        <fullName evidence="3">PEP-CTERM sorting domain-containing protein</fullName>
    </submittedName>
</protein>
<dbReference type="Pfam" id="PF01436">
    <property type="entry name" value="NHL"/>
    <property type="match status" value="1"/>
</dbReference>
<reference evidence="3 4" key="1">
    <citation type="journal article" date="2023" name="BMC Biol.">
        <title>The compact genome of the sponge Oopsacas minuta (Hexactinellida) is lacking key metazoan core genes.</title>
        <authorList>
            <person name="Santini S."/>
            <person name="Schenkelaars Q."/>
            <person name="Jourda C."/>
            <person name="Duchesne M."/>
            <person name="Belahbib H."/>
            <person name="Rocher C."/>
            <person name="Selva M."/>
            <person name="Riesgo A."/>
            <person name="Vervoort M."/>
            <person name="Leys S.P."/>
            <person name="Kodjabachian L."/>
            <person name="Le Bivic A."/>
            <person name="Borchiellini C."/>
            <person name="Claverie J.M."/>
            <person name="Renard E."/>
        </authorList>
    </citation>
    <scope>NUCLEOTIDE SEQUENCE [LARGE SCALE GENOMIC DNA]</scope>
    <source>
        <strain evidence="3">SPO-2</strain>
    </source>
</reference>
<dbReference type="GO" id="GO:0043161">
    <property type="term" value="P:proteasome-mediated ubiquitin-dependent protein catabolic process"/>
    <property type="evidence" value="ECO:0007669"/>
    <property type="project" value="TreeGrafter"/>
</dbReference>
<evidence type="ECO:0000256" key="2">
    <source>
        <dbReference type="PROSITE-ProRule" id="PRU00504"/>
    </source>
</evidence>
<dbReference type="GO" id="GO:0061630">
    <property type="term" value="F:ubiquitin protein ligase activity"/>
    <property type="evidence" value="ECO:0007669"/>
    <property type="project" value="TreeGrafter"/>
</dbReference>
<proteinExistence type="predicted"/>
<dbReference type="InterPro" id="IPR011042">
    <property type="entry name" value="6-blade_b-propeller_TolB-like"/>
</dbReference>
<dbReference type="PANTHER" id="PTHR24104">
    <property type="entry name" value="E3 UBIQUITIN-PROTEIN LIGASE NHLRC1-RELATED"/>
    <property type="match status" value="1"/>
</dbReference>